<feature type="region of interest" description="Disordered" evidence="1">
    <location>
        <begin position="85"/>
        <end position="115"/>
    </location>
</feature>
<proteinExistence type="predicted"/>
<reference evidence="2" key="1">
    <citation type="submission" date="2021-05" db="EMBL/GenBank/DDBJ databases">
        <authorList>
            <person name="Alioto T."/>
            <person name="Alioto T."/>
            <person name="Gomez Garrido J."/>
        </authorList>
    </citation>
    <scope>NUCLEOTIDE SEQUENCE</scope>
</reference>
<feature type="compositionally biased region" description="Polar residues" evidence="1">
    <location>
        <begin position="93"/>
        <end position="105"/>
    </location>
</feature>
<sequence length="115" mass="12968">MASSNGPDQAVHNDCTNGPVRPPHRHVVQPSLPVLLQRRSARFLFRLRAQHCHRLLSLLSVLPTHLCCHRTSNTALETNLIQQTCRQPHLSKPRSTTTKSTAAETNEQETADRFE</sequence>
<protein>
    <submittedName>
        <fullName evidence="2">Uncharacterized protein</fullName>
    </submittedName>
</protein>
<organism evidence="2">
    <name type="scientific">Cacopsylla melanoneura</name>
    <dbReference type="NCBI Taxonomy" id="428564"/>
    <lineage>
        <taxon>Eukaryota</taxon>
        <taxon>Metazoa</taxon>
        <taxon>Ecdysozoa</taxon>
        <taxon>Arthropoda</taxon>
        <taxon>Hexapoda</taxon>
        <taxon>Insecta</taxon>
        <taxon>Pterygota</taxon>
        <taxon>Neoptera</taxon>
        <taxon>Paraneoptera</taxon>
        <taxon>Hemiptera</taxon>
        <taxon>Sternorrhyncha</taxon>
        <taxon>Psylloidea</taxon>
        <taxon>Psyllidae</taxon>
        <taxon>Psyllinae</taxon>
        <taxon>Cacopsylla</taxon>
    </lineage>
</organism>
<evidence type="ECO:0000256" key="1">
    <source>
        <dbReference type="SAM" id="MobiDB-lite"/>
    </source>
</evidence>
<feature type="region of interest" description="Disordered" evidence="1">
    <location>
        <begin position="1"/>
        <end position="26"/>
    </location>
</feature>
<name>A0A8D8R075_9HEMI</name>
<accession>A0A8D8R075</accession>
<dbReference type="AlphaFoldDB" id="A0A8D8R075"/>
<evidence type="ECO:0000313" key="2">
    <source>
        <dbReference type="EMBL" id="CAG6641799.1"/>
    </source>
</evidence>
<dbReference type="EMBL" id="HBUF01119171">
    <property type="protein sequence ID" value="CAG6641799.1"/>
    <property type="molecule type" value="Transcribed_RNA"/>
</dbReference>